<evidence type="ECO:0000259" key="1">
    <source>
        <dbReference type="Pfam" id="PF01498"/>
    </source>
</evidence>
<organism evidence="2 3">
    <name type="scientific">Diversispora epigaea</name>
    <dbReference type="NCBI Taxonomy" id="1348612"/>
    <lineage>
        <taxon>Eukaryota</taxon>
        <taxon>Fungi</taxon>
        <taxon>Fungi incertae sedis</taxon>
        <taxon>Mucoromycota</taxon>
        <taxon>Glomeromycotina</taxon>
        <taxon>Glomeromycetes</taxon>
        <taxon>Diversisporales</taxon>
        <taxon>Diversisporaceae</taxon>
        <taxon>Diversispora</taxon>
    </lineage>
</organism>
<protein>
    <recommendedName>
        <fullName evidence="1">Transposase Tc1-like domain-containing protein</fullName>
    </recommendedName>
</protein>
<dbReference type="InterPro" id="IPR036397">
    <property type="entry name" value="RNaseH_sf"/>
</dbReference>
<evidence type="ECO:0000313" key="3">
    <source>
        <dbReference type="Proteomes" id="UP000266861"/>
    </source>
</evidence>
<evidence type="ECO:0000313" key="2">
    <source>
        <dbReference type="EMBL" id="RHZ43778.1"/>
    </source>
</evidence>
<sequence length="294" mass="34231">MNKSPFTRPYDKYGFGAVASETQLLNEGTNINESNPDNEINDIENFFDNGSMDSHVCGKNTKPKIDTIVETVEQFVHYIKCKLEREPKRKTIYVVITFYNKEDLVTFKHHDTTGEIFETNSQLRGEECLRVSPNGVTFKEFKEKGSLCSQEIFGESKQWYILIDVEVSHSTVSRHLAKAGYLKNLPLGTPMLTDVHKRKRVEWANKHIYDNWNKTFFSDETAFQLFRNTIEHWYKGAQPIRCIPKKQNKNYGMGPHILHYTLQDEIDKGMFCLFAYKSDPKELFAALHNLDEEH</sequence>
<accession>A0A397G2J2</accession>
<dbReference type="EMBL" id="PQFF01000622">
    <property type="protein sequence ID" value="RHZ43778.1"/>
    <property type="molecule type" value="Genomic_DNA"/>
</dbReference>
<dbReference type="Pfam" id="PF01498">
    <property type="entry name" value="HTH_Tnp_Tc3_2"/>
    <property type="match status" value="1"/>
</dbReference>
<dbReference type="GO" id="GO:0015074">
    <property type="term" value="P:DNA integration"/>
    <property type="evidence" value="ECO:0007669"/>
    <property type="project" value="InterPro"/>
</dbReference>
<name>A0A397G2J2_9GLOM</name>
<dbReference type="Proteomes" id="UP000266861">
    <property type="component" value="Unassembled WGS sequence"/>
</dbReference>
<dbReference type="AlphaFoldDB" id="A0A397G2J2"/>
<dbReference type="GO" id="GO:0006313">
    <property type="term" value="P:DNA transposition"/>
    <property type="evidence" value="ECO:0007669"/>
    <property type="project" value="InterPro"/>
</dbReference>
<proteinExistence type="predicted"/>
<dbReference type="STRING" id="1348612.A0A397G2J2"/>
<feature type="domain" description="Transposase Tc1-like" evidence="1">
    <location>
        <begin position="165"/>
        <end position="207"/>
    </location>
</feature>
<reference evidence="2 3" key="1">
    <citation type="submission" date="2018-08" db="EMBL/GenBank/DDBJ databases">
        <title>Genome and evolution of the arbuscular mycorrhizal fungus Diversispora epigaea (formerly Glomus versiforme) and its bacterial endosymbionts.</title>
        <authorList>
            <person name="Sun X."/>
            <person name="Fei Z."/>
            <person name="Harrison M."/>
        </authorList>
    </citation>
    <scope>NUCLEOTIDE SEQUENCE [LARGE SCALE GENOMIC DNA]</scope>
    <source>
        <strain evidence="2 3">IT104</strain>
    </source>
</reference>
<comment type="caution">
    <text evidence="2">The sequence shown here is derived from an EMBL/GenBank/DDBJ whole genome shotgun (WGS) entry which is preliminary data.</text>
</comment>
<gene>
    <name evidence="2" type="ORF">Glove_856g54</name>
</gene>
<dbReference type="InterPro" id="IPR002492">
    <property type="entry name" value="Transposase_Tc1-like"/>
</dbReference>
<dbReference type="Gene3D" id="3.30.420.10">
    <property type="entry name" value="Ribonuclease H-like superfamily/Ribonuclease H"/>
    <property type="match status" value="1"/>
</dbReference>
<keyword evidence="3" id="KW-1185">Reference proteome</keyword>
<dbReference type="GO" id="GO:0003677">
    <property type="term" value="F:DNA binding"/>
    <property type="evidence" value="ECO:0007669"/>
    <property type="project" value="InterPro"/>
</dbReference>
<dbReference type="OrthoDB" id="2445920at2759"/>